<evidence type="ECO:0000313" key="12">
    <source>
        <dbReference type="Proteomes" id="UP001208570"/>
    </source>
</evidence>
<name>A0AAD9JGY0_9ANNE</name>
<dbReference type="PANTHER" id="PTHR11214">
    <property type="entry name" value="BETA-1,3-N-ACETYLGLUCOSAMINYLTRANSFERASE"/>
    <property type="match status" value="1"/>
</dbReference>
<evidence type="ECO:0000256" key="10">
    <source>
        <dbReference type="RuleBase" id="RU363063"/>
    </source>
</evidence>
<comment type="similarity">
    <text evidence="2 10">Belongs to the glycosyltransferase 31 family.</text>
</comment>
<evidence type="ECO:0000256" key="4">
    <source>
        <dbReference type="ARBA" id="ARBA00022679"/>
    </source>
</evidence>
<keyword evidence="4" id="KW-0808">Transferase</keyword>
<evidence type="ECO:0000256" key="7">
    <source>
        <dbReference type="ARBA" id="ARBA00022989"/>
    </source>
</evidence>
<proteinExistence type="inferred from homology"/>
<protein>
    <recommendedName>
        <fullName evidence="10">Hexosyltransferase</fullName>
        <ecNumber evidence="10">2.4.1.-</ecNumber>
    </recommendedName>
</protein>
<sequence length="353" mass="41515">MVWDRLFAEEPLDETKLRIELSRLLLQVNTTPDMSLKNKTVEEIYKYVQELRKQVPVNPHNFNYIINPRNVCDGIDVFIISYIHSAPTHYKRRTAIRETWGDPRNFDSFVFRLVFLIGKSTDKNVQEALLMESDRYGDVVQEDFTDSYRNLTYKGIMGLKWVTRYCRHAAFILKTDDDIFVNIFNVASHLQGLQKREGQVSNLLLCLVWYRMKVVRDPKSKWYLSRSEFRDDYFPTYCSGSAFMMSTDVAAEMYRVSAETAFFWVDDFYITGLLAKKVGVKHVKFNSVYALGPSTFLDKFTEESKWRTLTFGHVHNLNHMSRVWKKVLADRRPLLHAGSNKHNNESSMARYFH</sequence>
<keyword evidence="8 10" id="KW-0333">Golgi apparatus</keyword>
<dbReference type="Pfam" id="PF01762">
    <property type="entry name" value="Galactosyl_T"/>
    <property type="match status" value="1"/>
</dbReference>
<dbReference type="EMBL" id="JAODUP010000320">
    <property type="protein sequence ID" value="KAK2152759.1"/>
    <property type="molecule type" value="Genomic_DNA"/>
</dbReference>
<gene>
    <name evidence="11" type="ORF">LSH36_320g07016</name>
</gene>
<dbReference type="EC" id="2.4.1.-" evidence="10"/>
<evidence type="ECO:0000256" key="1">
    <source>
        <dbReference type="ARBA" id="ARBA00004323"/>
    </source>
</evidence>
<reference evidence="11" key="1">
    <citation type="journal article" date="2023" name="Mol. Biol. Evol.">
        <title>Third-Generation Sequencing Reveals the Adaptive Role of the Epigenome in Three Deep-Sea Polychaetes.</title>
        <authorList>
            <person name="Perez M."/>
            <person name="Aroh O."/>
            <person name="Sun Y."/>
            <person name="Lan Y."/>
            <person name="Juniper S.K."/>
            <person name="Young C.R."/>
            <person name="Angers B."/>
            <person name="Qian P.Y."/>
        </authorList>
    </citation>
    <scope>NUCLEOTIDE SEQUENCE</scope>
    <source>
        <strain evidence="11">P08H-3</strain>
    </source>
</reference>
<comment type="subcellular location">
    <subcellularLocation>
        <location evidence="1 10">Golgi apparatus membrane</location>
        <topology evidence="1 10">Single-pass type II membrane protein</topology>
    </subcellularLocation>
</comment>
<dbReference type="InterPro" id="IPR002659">
    <property type="entry name" value="Glyco_trans_31"/>
</dbReference>
<evidence type="ECO:0000256" key="9">
    <source>
        <dbReference type="ARBA" id="ARBA00023136"/>
    </source>
</evidence>
<organism evidence="11 12">
    <name type="scientific">Paralvinella palmiformis</name>
    <dbReference type="NCBI Taxonomy" id="53620"/>
    <lineage>
        <taxon>Eukaryota</taxon>
        <taxon>Metazoa</taxon>
        <taxon>Spiralia</taxon>
        <taxon>Lophotrochozoa</taxon>
        <taxon>Annelida</taxon>
        <taxon>Polychaeta</taxon>
        <taxon>Sedentaria</taxon>
        <taxon>Canalipalpata</taxon>
        <taxon>Terebellida</taxon>
        <taxon>Terebelliformia</taxon>
        <taxon>Alvinellidae</taxon>
        <taxon>Paralvinella</taxon>
    </lineage>
</organism>
<keyword evidence="7" id="KW-1133">Transmembrane helix</keyword>
<evidence type="ECO:0000313" key="11">
    <source>
        <dbReference type="EMBL" id="KAK2152759.1"/>
    </source>
</evidence>
<keyword evidence="3 10" id="KW-0328">Glycosyltransferase</keyword>
<dbReference type="FunFam" id="3.90.550.50:FF:000028">
    <property type="entry name" value="Hexosyltransferase"/>
    <property type="match status" value="1"/>
</dbReference>
<evidence type="ECO:0000256" key="3">
    <source>
        <dbReference type="ARBA" id="ARBA00022676"/>
    </source>
</evidence>
<dbReference type="Proteomes" id="UP001208570">
    <property type="component" value="Unassembled WGS sequence"/>
</dbReference>
<keyword evidence="6" id="KW-0735">Signal-anchor</keyword>
<dbReference type="GO" id="GO:0016758">
    <property type="term" value="F:hexosyltransferase activity"/>
    <property type="evidence" value="ECO:0007669"/>
    <property type="project" value="InterPro"/>
</dbReference>
<evidence type="ECO:0000256" key="6">
    <source>
        <dbReference type="ARBA" id="ARBA00022968"/>
    </source>
</evidence>
<dbReference type="Gene3D" id="3.90.550.50">
    <property type="match status" value="1"/>
</dbReference>
<evidence type="ECO:0000256" key="8">
    <source>
        <dbReference type="ARBA" id="ARBA00023034"/>
    </source>
</evidence>
<dbReference type="GO" id="GO:0000139">
    <property type="term" value="C:Golgi membrane"/>
    <property type="evidence" value="ECO:0007669"/>
    <property type="project" value="UniProtKB-SubCell"/>
</dbReference>
<comment type="caution">
    <text evidence="11">The sequence shown here is derived from an EMBL/GenBank/DDBJ whole genome shotgun (WGS) entry which is preliminary data.</text>
</comment>
<dbReference type="AlphaFoldDB" id="A0AAD9JGY0"/>
<dbReference type="GO" id="GO:0006493">
    <property type="term" value="P:protein O-linked glycosylation"/>
    <property type="evidence" value="ECO:0007669"/>
    <property type="project" value="TreeGrafter"/>
</dbReference>
<keyword evidence="5" id="KW-0812">Transmembrane</keyword>
<evidence type="ECO:0000256" key="5">
    <source>
        <dbReference type="ARBA" id="ARBA00022692"/>
    </source>
</evidence>
<accession>A0AAD9JGY0</accession>
<keyword evidence="12" id="KW-1185">Reference proteome</keyword>
<evidence type="ECO:0000256" key="2">
    <source>
        <dbReference type="ARBA" id="ARBA00008661"/>
    </source>
</evidence>
<dbReference type="PANTHER" id="PTHR11214:SF364">
    <property type="entry name" value="HEXOSYLTRANSFERASE"/>
    <property type="match status" value="1"/>
</dbReference>
<keyword evidence="9" id="KW-0472">Membrane</keyword>